<name>A0A9P6BXH0_9AGAR</name>
<sequence length="114" mass="13449">SSYKIEISKGLAKQGIHDTFHASLLQIHIPNDDRLFPGQTDSQIWDFEDDDDQEWMVELLEYCISEHRGSQTNALFKTEWKTRDCTWLPYHQVSHLIALEHYFELLRISGVEEL</sequence>
<reference evidence="1" key="1">
    <citation type="submission" date="2020-11" db="EMBL/GenBank/DDBJ databases">
        <authorList>
            <consortium name="DOE Joint Genome Institute"/>
            <person name="Ahrendt S."/>
            <person name="Riley R."/>
            <person name="Andreopoulos W."/>
            <person name="Labutti K."/>
            <person name="Pangilinan J."/>
            <person name="Ruiz-Duenas F.J."/>
            <person name="Barrasa J.M."/>
            <person name="Sanchez-Garcia M."/>
            <person name="Camarero S."/>
            <person name="Miyauchi S."/>
            <person name="Serrano A."/>
            <person name="Linde D."/>
            <person name="Babiker R."/>
            <person name="Drula E."/>
            <person name="Ayuso-Fernandez I."/>
            <person name="Pacheco R."/>
            <person name="Padilla G."/>
            <person name="Ferreira P."/>
            <person name="Barriuso J."/>
            <person name="Kellner H."/>
            <person name="Castanera R."/>
            <person name="Alfaro M."/>
            <person name="Ramirez L."/>
            <person name="Pisabarro A.G."/>
            <person name="Kuo A."/>
            <person name="Tritt A."/>
            <person name="Lipzen A."/>
            <person name="He G."/>
            <person name="Yan M."/>
            <person name="Ng V."/>
            <person name="Cullen D."/>
            <person name="Martin F."/>
            <person name="Rosso M.-N."/>
            <person name="Henrissat B."/>
            <person name="Hibbett D."/>
            <person name="Martinez A.T."/>
            <person name="Grigoriev I.V."/>
        </authorList>
    </citation>
    <scope>NUCLEOTIDE SEQUENCE</scope>
    <source>
        <strain evidence="1">MF-IS2</strain>
    </source>
</reference>
<protein>
    <recommendedName>
        <fullName evidence="3">Chromo domain-containing protein</fullName>
    </recommendedName>
</protein>
<comment type="caution">
    <text evidence="1">The sequence shown here is derived from an EMBL/GenBank/DDBJ whole genome shotgun (WGS) entry which is preliminary data.</text>
</comment>
<gene>
    <name evidence="1" type="ORF">P691DRAFT_623145</name>
</gene>
<feature type="non-terminal residue" evidence="1">
    <location>
        <position position="1"/>
    </location>
</feature>
<evidence type="ECO:0000313" key="2">
    <source>
        <dbReference type="Proteomes" id="UP000807342"/>
    </source>
</evidence>
<evidence type="ECO:0008006" key="3">
    <source>
        <dbReference type="Google" id="ProtNLM"/>
    </source>
</evidence>
<proteinExistence type="predicted"/>
<dbReference type="AlphaFoldDB" id="A0A9P6BXH0"/>
<organism evidence="1 2">
    <name type="scientific">Macrolepiota fuliginosa MF-IS2</name>
    <dbReference type="NCBI Taxonomy" id="1400762"/>
    <lineage>
        <taxon>Eukaryota</taxon>
        <taxon>Fungi</taxon>
        <taxon>Dikarya</taxon>
        <taxon>Basidiomycota</taxon>
        <taxon>Agaricomycotina</taxon>
        <taxon>Agaricomycetes</taxon>
        <taxon>Agaricomycetidae</taxon>
        <taxon>Agaricales</taxon>
        <taxon>Agaricineae</taxon>
        <taxon>Agaricaceae</taxon>
        <taxon>Macrolepiota</taxon>
    </lineage>
</organism>
<dbReference type="OrthoDB" id="3211671at2759"/>
<accession>A0A9P6BXH0</accession>
<feature type="non-terminal residue" evidence="1">
    <location>
        <position position="114"/>
    </location>
</feature>
<dbReference type="Proteomes" id="UP000807342">
    <property type="component" value="Unassembled WGS sequence"/>
</dbReference>
<dbReference type="EMBL" id="MU151814">
    <property type="protein sequence ID" value="KAF9441699.1"/>
    <property type="molecule type" value="Genomic_DNA"/>
</dbReference>
<evidence type="ECO:0000313" key="1">
    <source>
        <dbReference type="EMBL" id="KAF9441699.1"/>
    </source>
</evidence>
<keyword evidence="2" id="KW-1185">Reference proteome</keyword>